<dbReference type="PANTHER" id="PTHR33116:SF78">
    <property type="entry name" value="OS12G0587133 PROTEIN"/>
    <property type="match status" value="1"/>
</dbReference>
<dbReference type="SUPFAM" id="SSF56672">
    <property type="entry name" value="DNA/RNA polymerases"/>
    <property type="match status" value="1"/>
</dbReference>
<evidence type="ECO:0000259" key="3">
    <source>
        <dbReference type="Pfam" id="PF13966"/>
    </source>
</evidence>
<evidence type="ECO:0000259" key="2">
    <source>
        <dbReference type="Pfam" id="PF03372"/>
    </source>
</evidence>
<evidence type="ECO:0000259" key="1">
    <source>
        <dbReference type="Pfam" id="PF00078"/>
    </source>
</evidence>
<reference evidence="4" key="1">
    <citation type="journal article" date="2012" name="Nat. Biotechnol.">
        <title>Draft genome sequence of pigeonpea (Cajanus cajan), an orphan legume crop of resource-poor farmers.</title>
        <authorList>
            <person name="Varshney R.K."/>
            <person name="Chen W."/>
            <person name="Li Y."/>
            <person name="Bharti A.K."/>
            <person name="Saxena R.K."/>
            <person name="Schlueter J.A."/>
            <person name="Donoghue M.T."/>
            <person name="Azam S."/>
            <person name="Fan G."/>
            <person name="Whaley A.M."/>
            <person name="Farmer A.D."/>
            <person name="Sheridan J."/>
            <person name="Iwata A."/>
            <person name="Tuteja R."/>
            <person name="Penmetsa R.V."/>
            <person name="Wu W."/>
            <person name="Upadhyaya H.D."/>
            <person name="Yang S.P."/>
            <person name="Shah T."/>
            <person name="Saxena K.B."/>
            <person name="Michael T."/>
            <person name="McCombie W.R."/>
            <person name="Yang B."/>
            <person name="Zhang G."/>
            <person name="Yang H."/>
            <person name="Wang J."/>
            <person name="Spillane C."/>
            <person name="Cook D.R."/>
            <person name="May G.D."/>
            <person name="Xu X."/>
            <person name="Jackson S.A."/>
        </authorList>
    </citation>
    <scope>NUCLEOTIDE SEQUENCE [LARGE SCALE GENOMIC DNA]</scope>
</reference>
<dbReference type="PANTHER" id="PTHR33116">
    <property type="entry name" value="REVERSE TRANSCRIPTASE ZINC-BINDING DOMAIN-CONTAINING PROTEIN-RELATED-RELATED"/>
    <property type="match status" value="1"/>
</dbReference>
<dbReference type="InterPro" id="IPR026960">
    <property type="entry name" value="RVT-Znf"/>
</dbReference>
<evidence type="ECO:0000313" key="5">
    <source>
        <dbReference type="Proteomes" id="UP000075243"/>
    </source>
</evidence>
<proteinExistence type="predicted"/>
<evidence type="ECO:0000313" key="4">
    <source>
        <dbReference type="EMBL" id="KYP36537.1"/>
    </source>
</evidence>
<dbReference type="EMBL" id="KQ484202">
    <property type="protein sequence ID" value="KYP36537.1"/>
    <property type="molecule type" value="Genomic_DNA"/>
</dbReference>
<dbReference type="Pfam" id="PF03372">
    <property type="entry name" value="Exo_endo_phos"/>
    <property type="match status" value="1"/>
</dbReference>
<gene>
    <name evidence="4" type="ORF">KK1_042338</name>
</gene>
<keyword evidence="5" id="KW-1185">Reference proteome</keyword>
<accession>A0A151R1U6</accession>
<feature type="domain" description="Reverse transcriptase" evidence="1">
    <location>
        <begin position="455"/>
        <end position="581"/>
    </location>
</feature>
<dbReference type="AlphaFoldDB" id="A0A151R1U6"/>
<protein>
    <submittedName>
        <fullName evidence="4">Ribonuclease H protein At1g65750 family</fullName>
    </submittedName>
</protein>
<feature type="domain" description="Reverse transcriptase zinc-binding" evidence="3">
    <location>
        <begin position="821"/>
        <end position="911"/>
    </location>
</feature>
<dbReference type="Gramene" id="C.cajan_39897.t">
    <property type="protein sequence ID" value="C.cajan_39897.t"/>
    <property type="gene ID" value="C.cajan_39897"/>
</dbReference>
<organism evidence="4 5">
    <name type="scientific">Cajanus cajan</name>
    <name type="common">Pigeon pea</name>
    <name type="synonym">Cajanus indicus</name>
    <dbReference type="NCBI Taxonomy" id="3821"/>
    <lineage>
        <taxon>Eukaryota</taxon>
        <taxon>Viridiplantae</taxon>
        <taxon>Streptophyta</taxon>
        <taxon>Embryophyta</taxon>
        <taxon>Tracheophyta</taxon>
        <taxon>Spermatophyta</taxon>
        <taxon>Magnoliopsida</taxon>
        <taxon>eudicotyledons</taxon>
        <taxon>Gunneridae</taxon>
        <taxon>Pentapetalae</taxon>
        <taxon>rosids</taxon>
        <taxon>fabids</taxon>
        <taxon>Fabales</taxon>
        <taxon>Fabaceae</taxon>
        <taxon>Papilionoideae</taxon>
        <taxon>50 kb inversion clade</taxon>
        <taxon>NPAAA clade</taxon>
        <taxon>indigoferoid/millettioid clade</taxon>
        <taxon>Phaseoleae</taxon>
        <taxon>Cajanus</taxon>
    </lineage>
</organism>
<dbReference type="GO" id="GO:0003824">
    <property type="term" value="F:catalytic activity"/>
    <property type="evidence" value="ECO:0007669"/>
    <property type="project" value="InterPro"/>
</dbReference>
<name>A0A151R1U6_CAJCA</name>
<dbReference type="Proteomes" id="UP000075243">
    <property type="component" value="Unassembled WGS sequence"/>
</dbReference>
<dbReference type="InterPro" id="IPR036691">
    <property type="entry name" value="Endo/exonu/phosph_ase_sf"/>
</dbReference>
<feature type="domain" description="Endonuclease/exonuclease/phosphatase" evidence="2">
    <location>
        <begin position="10"/>
        <end position="218"/>
    </location>
</feature>
<dbReference type="Pfam" id="PF13966">
    <property type="entry name" value="zf-RVT"/>
    <property type="match status" value="1"/>
</dbReference>
<sequence length="1018" mass="119064">MGGKVKWRVIRKLIVEEDAQIVCIQETKKEDIDERLCKLLWGDGNCEWRAVPAINTAGGLLCLWNGDKFQVSQHFEGVSYLGLEGVWKDNGLRLNIVNVYAPCQRVPRMRVWEEIKDKRRLSSVNLWCVVGDFNSIRCETERVSMGRMNCSQSDMRAFNDFIEKMEVEDLPIVGRRFSWYKTNGTVRSRLDRILVSREWFLAWPGSIQMIMDRCISDHCPIKLQVSNSDWGPKPFRSLDHWFQDPSFKKFVVDTWKELCVHGWGAYVLKEKLKLLKQKLREWNSVKFEDPVSSQKRIVNILSKLQNKFWEVAIRNESILAQKSRVSWLKEGDMNTKFFHLMINWRRRKNELKGLFINGVWSDETMVVKDHVRQFFKQRFQEQYQHRPVLDGVRFKVISSEQNNLLIAPFTEVEIKSAVWECCMYKILSKVLANRLKCVLPSVIDERQSAFIGEEFGVKKGLKQGDPLSPFLFTIVAEGLTGMMREAVSQKRFCDVKVGSQQVPISIIQYADDTMFIGEAKLENVMAIKSMMRCFEMVSGLKVNFCKSKFGAMGIDSTMEEGFAQLLNCSLLSFPFTYLGIPIGANPRKFETWRPIVIKIQKKLSSWKCKVLSMAGRLCLINSVLTSLPLLFLSFFRMPVKVSKQIVRLQRNFLWGCKEDQRKICWISWDRITLPKKMGGLGVKNITRFNMALLAKWRWSIFHQRHSLWARVLYSRYGGGTNLCAQSSSRSDSIWWRDLLLVCGGIEQDNWFERQLKWKIGSGSRVRFWLDSWMGTVCLAKVFPRLFNISEKQNSLVQDMEYSLRPEQDDSWGWQSEPSGSYTVRYAYHAITSETIAGSYNDVPNCIWSIPAPPKAKIFVWRMMSRGLPTVDNLARRRIVLSDNDALCVFCKKDIESDYHLFCTCPVVDKVWKVCLNWISCPAPLPSNILDHFNFIPGPIQHYEQVVYWRSIWLATTWTVWRTRNRYRFNDNSFSFERLVNEIQVYSWRWLSSFTKTFRYTFSQWCYNPGLCMSRYTLK</sequence>
<dbReference type="Gene3D" id="3.60.10.10">
    <property type="entry name" value="Endonuclease/exonuclease/phosphatase"/>
    <property type="match status" value="1"/>
</dbReference>
<dbReference type="SUPFAM" id="SSF56219">
    <property type="entry name" value="DNase I-like"/>
    <property type="match status" value="1"/>
</dbReference>
<dbReference type="InterPro" id="IPR043502">
    <property type="entry name" value="DNA/RNA_pol_sf"/>
</dbReference>
<dbReference type="InterPro" id="IPR000477">
    <property type="entry name" value="RT_dom"/>
</dbReference>
<dbReference type="Pfam" id="PF00078">
    <property type="entry name" value="RVT_1"/>
    <property type="match status" value="1"/>
</dbReference>
<dbReference type="InterPro" id="IPR005135">
    <property type="entry name" value="Endo/exonuclease/phosphatase"/>
</dbReference>